<proteinExistence type="predicted"/>
<dbReference type="InterPro" id="IPR001387">
    <property type="entry name" value="Cro/C1-type_HTH"/>
</dbReference>
<comment type="caution">
    <text evidence="4">The sequence shown here is derived from an EMBL/GenBank/DDBJ whole genome shotgun (WGS) entry which is preliminary data.</text>
</comment>
<organism evidence="4 5">
    <name type="scientific">Methylobacterium oxalidis</name>
    <dbReference type="NCBI Taxonomy" id="944322"/>
    <lineage>
        <taxon>Bacteria</taxon>
        <taxon>Pseudomonadati</taxon>
        <taxon>Pseudomonadota</taxon>
        <taxon>Alphaproteobacteria</taxon>
        <taxon>Hyphomicrobiales</taxon>
        <taxon>Methylobacteriaceae</taxon>
        <taxon>Methylobacterium</taxon>
    </lineage>
</organism>
<dbReference type="PANTHER" id="PTHR36511">
    <property type="entry name" value="MERR FAMILY BACTERIAL REGULATORY PROTEIN"/>
    <property type="match status" value="1"/>
</dbReference>
<evidence type="ECO:0000313" key="5">
    <source>
        <dbReference type="Proteomes" id="UP000321960"/>
    </source>
</evidence>
<name>A0A512J6Q5_9HYPH</name>
<sequence>MRRALSLREALARRDEPAGGDRAPSDSPTRLRLRVDGEVARPVDVARLLTDQGLSLRRAHALLDRLAEGRAVVVGVPGATREDLVVRLAELGVRARALRTPEVSSREVRAKLDLSQAEFALRFGFELDTVQNWDQGRNRPDTATRILLAVIARDPDLVDAVLAGEEPTAR</sequence>
<keyword evidence="1" id="KW-0805">Transcription regulation</keyword>
<dbReference type="EMBL" id="BJZU01000074">
    <property type="protein sequence ID" value="GEP05664.1"/>
    <property type="molecule type" value="Genomic_DNA"/>
</dbReference>
<dbReference type="GO" id="GO:0003677">
    <property type="term" value="F:DNA binding"/>
    <property type="evidence" value="ECO:0007669"/>
    <property type="project" value="UniProtKB-KW"/>
</dbReference>
<protein>
    <recommendedName>
        <fullName evidence="6">HTH cro/C1-type domain-containing protein</fullName>
    </recommendedName>
</protein>
<gene>
    <name evidence="4" type="ORF">MOX02_37020</name>
</gene>
<dbReference type="PANTHER" id="PTHR36511:SF4">
    <property type="entry name" value="ANTITOXIN MQSA"/>
    <property type="match status" value="1"/>
</dbReference>
<keyword evidence="2" id="KW-0238">DNA-binding</keyword>
<evidence type="ECO:0000313" key="4">
    <source>
        <dbReference type="EMBL" id="GEP05664.1"/>
    </source>
</evidence>
<evidence type="ECO:0000256" key="3">
    <source>
        <dbReference type="ARBA" id="ARBA00023163"/>
    </source>
</evidence>
<dbReference type="CDD" id="cd00093">
    <property type="entry name" value="HTH_XRE"/>
    <property type="match status" value="1"/>
</dbReference>
<evidence type="ECO:0000256" key="2">
    <source>
        <dbReference type="ARBA" id="ARBA00023125"/>
    </source>
</evidence>
<dbReference type="SUPFAM" id="SSF47413">
    <property type="entry name" value="lambda repressor-like DNA-binding domains"/>
    <property type="match status" value="1"/>
</dbReference>
<dbReference type="InterPro" id="IPR010982">
    <property type="entry name" value="Lambda_DNA-bd_dom_sf"/>
</dbReference>
<dbReference type="AlphaFoldDB" id="A0A512J6Q5"/>
<evidence type="ECO:0000256" key="1">
    <source>
        <dbReference type="ARBA" id="ARBA00023015"/>
    </source>
</evidence>
<dbReference type="Proteomes" id="UP000321960">
    <property type="component" value="Unassembled WGS sequence"/>
</dbReference>
<reference evidence="4 5" key="1">
    <citation type="submission" date="2019-07" db="EMBL/GenBank/DDBJ databases">
        <title>Whole genome shotgun sequence of Methylobacterium oxalidis NBRC 107715.</title>
        <authorList>
            <person name="Hosoyama A."/>
            <person name="Uohara A."/>
            <person name="Ohji S."/>
            <person name="Ichikawa N."/>
        </authorList>
    </citation>
    <scope>NUCLEOTIDE SEQUENCE [LARGE SCALE GENOMIC DNA]</scope>
    <source>
        <strain evidence="4 5">NBRC 107715</strain>
    </source>
</reference>
<keyword evidence="3" id="KW-0804">Transcription</keyword>
<dbReference type="Gene3D" id="1.10.260.40">
    <property type="entry name" value="lambda repressor-like DNA-binding domains"/>
    <property type="match status" value="1"/>
</dbReference>
<dbReference type="InterPro" id="IPR052359">
    <property type="entry name" value="HTH-type_reg/antitoxin"/>
</dbReference>
<evidence type="ECO:0008006" key="6">
    <source>
        <dbReference type="Google" id="ProtNLM"/>
    </source>
</evidence>
<accession>A0A512J6Q5</accession>